<proteinExistence type="predicted"/>
<organism evidence="2 3">
    <name type="scientific">Profundibacterium mesophilum KAUST100406-0324</name>
    <dbReference type="NCBI Taxonomy" id="1037889"/>
    <lineage>
        <taxon>Bacteria</taxon>
        <taxon>Pseudomonadati</taxon>
        <taxon>Pseudomonadota</taxon>
        <taxon>Alphaproteobacteria</taxon>
        <taxon>Rhodobacterales</taxon>
        <taxon>Roseobacteraceae</taxon>
        <taxon>Profundibacterium</taxon>
    </lineage>
</organism>
<protein>
    <submittedName>
        <fullName evidence="2">Hint domain protein</fullName>
    </submittedName>
</protein>
<evidence type="ECO:0000313" key="2">
    <source>
        <dbReference type="EMBL" id="KAF0675353.1"/>
    </source>
</evidence>
<reference evidence="2" key="1">
    <citation type="submission" date="2013-03" db="EMBL/GenBank/DDBJ databases">
        <title>Genome Sequence of the Profundibacterium mesophilum strain KAUST100406-0324T from Red Sea, a novel genus in the family Rhodobacteraceae.</title>
        <authorList>
            <person name="Essack M."/>
            <person name="Alam I."/>
            <person name="Lafi F."/>
            <person name="Alawi W."/>
            <person name="Kamanu F."/>
            <person name="Al-Suwailem A."/>
            <person name="Lee O.O."/>
            <person name="Xu Y."/>
            <person name="Bajic V."/>
            <person name="Qian P.-Y."/>
            <person name="Archer J."/>
        </authorList>
    </citation>
    <scope>NUCLEOTIDE SEQUENCE</scope>
    <source>
        <strain evidence="2">KAUST100406-0324</strain>
    </source>
</reference>
<dbReference type="EMBL" id="APKE01000026">
    <property type="protein sequence ID" value="KAF0675353.1"/>
    <property type="molecule type" value="Genomic_DNA"/>
</dbReference>
<accession>A0A921NXJ6</accession>
<name>A0A921NXJ6_9RHOB</name>
<dbReference type="AlphaFoldDB" id="A0A921NXJ6"/>
<keyword evidence="3" id="KW-1185">Reference proteome</keyword>
<dbReference type="OrthoDB" id="6305173at2"/>
<sequence length="264" mass="27966">MSHTPHMRTGVPAPSGNVPWTVKRRIPSAPRPPAPNLPCNRLYHSCWLAPDGQIEDLSRKGPSIPLFRDAFSALARGSLLPTEEGPVAIEDVLPGMRVSTSNGLQTLLWKGSSAFAPAPIGQAGGIRLYRIPADAFGFGRPMPDLVLGPAARLVDRAPALRTVTPDGAALVPVAPFADGMSVIEVTPVASVELFHIGFAEHCLLTVNGVEIESHHPGPVDTARLGPAMTELFLGLFPHVASLSGFGRMTCPRLTVEQYQTLGAA</sequence>
<evidence type="ECO:0000259" key="1">
    <source>
        <dbReference type="Pfam" id="PF13403"/>
    </source>
</evidence>
<dbReference type="Pfam" id="PF13403">
    <property type="entry name" value="Hint_2"/>
    <property type="match status" value="1"/>
</dbReference>
<dbReference type="Proteomes" id="UP000698242">
    <property type="component" value="Unassembled WGS sequence"/>
</dbReference>
<dbReference type="InterPro" id="IPR028992">
    <property type="entry name" value="Hedgehog/Intein_dom"/>
</dbReference>
<evidence type="ECO:0000313" key="3">
    <source>
        <dbReference type="Proteomes" id="UP000698242"/>
    </source>
</evidence>
<dbReference type="RefSeq" id="WP_159965763.1">
    <property type="nucleotide sequence ID" value="NZ_APKE01000026.1"/>
</dbReference>
<feature type="domain" description="Hedgehog/Intein (Hint)" evidence="1">
    <location>
        <begin position="74"/>
        <end position="217"/>
    </location>
</feature>
<gene>
    <name evidence="2" type="ORF">PMES_02243</name>
</gene>
<comment type="caution">
    <text evidence="2">The sequence shown here is derived from an EMBL/GenBank/DDBJ whole genome shotgun (WGS) entry which is preliminary data.</text>
</comment>